<evidence type="ECO:0000256" key="2">
    <source>
        <dbReference type="ARBA" id="ARBA00011643"/>
    </source>
</evidence>
<feature type="binding site" evidence="6">
    <location>
        <position position="105"/>
    </location>
    <ligand>
        <name>a divalent metal cation</name>
        <dbReference type="ChEBI" id="CHEBI:60240"/>
        <label>1</label>
    </ligand>
</feature>
<gene>
    <name evidence="7" type="ORF">EL17_02590</name>
</gene>
<comment type="subunit">
    <text evidence="2">Homohexamer.</text>
</comment>
<keyword evidence="8" id="KW-1185">Reference proteome</keyword>
<dbReference type="SUPFAM" id="SSF102705">
    <property type="entry name" value="NIF3 (NGG1p interacting factor 3)-like"/>
    <property type="match status" value="1"/>
</dbReference>
<dbReference type="InterPro" id="IPR036069">
    <property type="entry name" value="DUF34/NIF3_sf"/>
</dbReference>
<evidence type="ECO:0000256" key="6">
    <source>
        <dbReference type="PIRSR" id="PIRSR602678-1"/>
    </source>
</evidence>
<dbReference type="Gene3D" id="3.30.70.120">
    <property type="match status" value="1"/>
</dbReference>
<keyword evidence="4 5" id="KW-0479">Metal-binding</keyword>
<dbReference type="eggNOG" id="COG0327">
    <property type="taxonomic scope" value="Bacteria"/>
</dbReference>
<reference evidence="7 8" key="1">
    <citation type="submission" date="2014-04" db="EMBL/GenBank/DDBJ databases">
        <title>Characterization and application of a salt tolerant electro-active bacterium.</title>
        <authorList>
            <person name="Yang L."/>
            <person name="Wei S."/>
            <person name="Tay Q.X.M."/>
        </authorList>
    </citation>
    <scope>NUCLEOTIDE SEQUENCE [LARGE SCALE GENOMIC DNA]</scope>
    <source>
        <strain evidence="7 8">LY1</strain>
    </source>
</reference>
<dbReference type="EMBL" id="JMIH01000014">
    <property type="protein sequence ID" value="KEO74582.1"/>
    <property type="molecule type" value="Genomic_DNA"/>
</dbReference>
<dbReference type="InterPro" id="IPR002678">
    <property type="entry name" value="DUF34/NIF3"/>
</dbReference>
<comment type="similarity">
    <text evidence="1 5">Belongs to the GTP cyclohydrolase I type 2/NIF3 family.</text>
</comment>
<dbReference type="AlphaFoldDB" id="A0A074LL66"/>
<dbReference type="GO" id="GO:0005737">
    <property type="term" value="C:cytoplasm"/>
    <property type="evidence" value="ECO:0007669"/>
    <property type="project" value="TreeGrafter"/>
</dbReference>
<evidence type="ECO:0000256" key="4">
    <source>
        <dbReference type="ARBA" id="ARBA00022723"/>
    </source>
</evidence>
<dbReference type="FunFam" id="3.40.1390.30:FF:000001">
    <property type="entry name" value="GTP cyclohydrolase 1 type 2"/>
    <property type="match status" value="1"/>
</dbReference>
<protein>
    <recommendedName>
        <fullName evidence="3 5">GTP cyclohydrolase 1 type 2 homolog</fullName>
    </recommendedName>
</protein>
<name>A0A074LL66_9BACT</name>
<dbReference type="RefSeq" id="WP_035070446.1">
    <property type="nucleotide sequence ID" value="NZ_JMIH01000014.1"/>
</dbReference>
<dbReference type="Proteomes" id="UP000027821">
    <property type="component" value="Unassembled WGS sequence"/>
</dbReference>
<feature type="binding site" evidence="6">
    <location>
        <position position="66"/>
    </location>
    <ligand>
        <name>a divalent metal cation</name>
        <dbReference type="ChEBI" id="CHEBI:60240"/>
        <label>1</label>
    </ligand>
</feature>
<dbReference type="InterPro" id="IPR015867">
    <property type="entry name" value="N-reg_PII/ATP_PRibTrfase_C"/>
</dbReference>
<dbReference type="Pfam" id="PF01784">
    <property type="entry name" value="DUF34_NIF3"/>
    <property type="match status" value="1"/>
</dbReference>
<feature type="binding site" evidence="6">
    <location>
        <position position="67"/>
    </location>
    <ligand>
        <name>a divalent metal cation</name>
        <dbReference type="ChEBI" id="CHEBI:60240"/>
        <label>1</label>
    </ligand>
</feature>
<dbReference type="InterPro" id="IPR017221">
    <property type="entry name" value="DUF34/NIF3_bac"/>
</dbReference>
<feature type="binding site" evidence="6">
    <location>
        <position position="329"/>
    </location>
    <ligand>
        <name>a divalent metal cation</name>
        <dbReference type="ChEBI" id="CHEBI:60240"/>
        <label>1</label>
    </ligand>
</feature>
<sequence length="366" mass="40643">MVYSIRDIVSYLETIAPPAYQEPYDNAQLITGDPGQQVKGILCTLDVTEEVVQEAQDLGCNLIVAHHPIVFKGLKSLTGKNYVERTVIRAIKNDIGIYAIHTNLDNMSTGVNKKICDLIGLSNTKILLPKRNILSKLVTFGPLKYKDQITQSLFQAGAGQIGEYADCSFYSLGTGTFTPSDLARPFSGQKGVAENVEETRIEVMFPSYLSRKIIASLKAAHPYEEVAYYLQEISNENQEVGSGMIGELPENMGGSEFLIYLKKQMNLKVIKHTRLLDRPIRNVAVCGGAGIFLLSAAVSHKADIFITSDVKYHEFFDADNQLIIADIGHYESEIFTKELIKEKLSNKFSNIALYLTKVVSNPITYI</sequence>
<evidence type="ECO:0000313" key="8">
    <source>
        <dbReference type="Proteomes" id="UP000027821"/>
    </source>
</evidence>
<dbReference type="STRING" id="1048983.EL17_02590"/>
<dbReference type="Gene3D" id="3.40.1390.30">
    <property type="entry name" value="NIF3 (NGG1p interacting factor 3)-like"/>
    <property type="match status" value="1"/>
</dbReference>
<comment type="caution">
    <text evidence="7">The sequence shown here is derived from an EMBL/GenBank/DDBJ whole genome shotgun (WGS) entry which is preliminary data.</text>
</comment>
<dbReference type="PANTHER" id="PTHR13799:SF14">
    <property type="entry name" value="GTP CYCLOHYDROLASE 1 TYPE 2 HOMOLOG"/>
    <property type="match status" value="1"/>
</dbReference>
<accession>A0A074LL66</accession>
<proteinExistence type="inferred from homology"/>
<organism evidence="7 8">
    <name type="scientific">Anditalea andensis</name>
    <dbReference type="NCBI Taxonomy" id="1048983"/>
    <lineage>
        <taxon>Bacteria</taxon>
        <taxon>Pseudomonadati</taxon>
        <taxon>Bacteroidota</taxon>
        <taxon>Cytophagia</taxon>
        <taxon>Cytophagales</taxon>
        <taxon>Cytophagaceae</taxon>
        <taxon>Anditalea</taxon>
    </lineage>
</organism>
<dbReference type="PANTHER" id="PTHR13799">
    <property type="entry name" value="NGG1 INTERACTING FACTOR 3"/>
    <property type="match status" value="1"/>
</dbReference>
<feature type="binding site" evidence="6">
    <location>
        <position position="333"/>
    </location>
    <ligand>
        <name>a divalent metal cation</name>
        <dbReference type="ChEBI" id="CHEBI:60240"/>
        <label>1</label>
    </ligand>
</feature>
<evidence type="ECO:0000313" key="7">
    <source>
        <dbReference type="EMBL" id="KEO74582.1"/>
    </source>
</evidence>
<dbReference type="PIRSF" id="PIRSF037489">
    <property type="entry name" value="UCP037489_NIF3_YqfO"/>
    <property type="match status" value="1"/>
</dbReference>
<dbReference type="OrthoDB" id="9792792at2"/>
<evidence type="ECO:0000256" key="5">
    <source>
        <dbReference type="PIRNR" id="PIRNR037489"/>
    </source>
</evidence>
<dbReference type="GO" id="GO:0046872">
    <property type="term" value="F:metal ion binding"/>
    <property type="evidence" value="ECO:0007669"/>
    <property type="project" value="UniProtKB-UniRule"/>
</dbReference>
<evidence type="ECO:0000256" key="3">
    <source>
        <dbReference type="ARBA" id="ARBA00022112"/>
    </source>
</evidence>
<dbReference type="NCBIfam" id="TIGR00486">
    <property type="entry name" value="YbgI_SA1388"/>
    <property type="match status" value="1"/>
</dbReference>
<evidence type="ECO:0000256" key="1">
    <source>
        <dbReference type="ARBA" id="ARBA00006964"/>
    </source>
</evidence>